<comment type="caution">
    <text evidence="1">The sequence shown here is derived from an EMBL/GenBank/DDBJ whole genome shotgun (WGS) entry which is preliminary data.</text>
</comment>
<keyword evidence="2" id="KW-1185">Reference proteome</keyword>
<dbReference type="RefSeq" id="WP_188413366.1">
    <property type="nucleotide sequence ID" value="NZ_BMDO01000001.1"/>
</dbReference>
<reference evidence="1" key="2">
    <citation type="submission" date="2020-09" db="EMBL/GenBank/DDBJ databases">
        <authorList>
            <person name="Sun Q."/>
            <person name="Sedlacek I."/>
        </authorList>
    </citation>
    <scope>NUCLEOTIDE SEQUENCE</scope>
    <source>
        <strain evidence="1">CCM 8711</strain>
    </source>
</reference>
<gene>
    <name evidence="1" type="ORF">GCM10011425_04380</name>
</gene>
<name>A0A917J852_9SPHI</name>
<evidence type="ECO:0000313" key="2">
    <source>
        <dbReference type="Proteomes" id="UP000662074"/>
    </source>
</evidence>
<proteinExistence type="predicted"/>
<protein>
    <submittedName>
        <fullName evidence="1">Uncharacterized protein</fullName>
    </submittedName>
</protein>
<dbReference type="EMBL" id="BMDO01000001">
    <property type="protein sequence ID" value="GGI49226.1"/>
    <property type="molecule type" value="Genomic_DNA"/>
</dbReference>
<evidence type="ECO:0000313" key="1">
    <source>
        <dbReference type="EMBL" id="GGI49226.1"/>
    </source>
</evidence>
<organism evidence="1 2">
    <name type="scientific">Mucilaginibacter galii</name>
    <dbReference type="NCBI Taxonomy" id="2005073"/>
    <lineage>
        <taxon>Bacteria</taxon>
        <taxon>Pseudomonadati</taxon>
        <taxon>Bacteroidota</taxon>
        <taxon>Sphingobacteriia</taxon>
        <taxon>Sphingobacteriales</taxon>
        <taxon>Sphingobacteriaceae</taxon>
        <taxon>Mucilaginibacter</taxon>
    </lineage>
</organism>
<sequence length="91" mass="10651">MSEIKFKYKIDELLKKFSITQYRLAMRMIPEQLNVSAKTFANYRNIKLNDSQDIPHEKVVILENLFDLAAGKLQNFVVTIKPITEFTETNI</sequence>
<dbReference type="Proteomes" id="UP000662074">
    <property type="component" value="Unassembled WGS sequence"/>
</dbReference>
<dbReference type="AlphaFoldDB" id="A0A917J852"/>
<reference evidence="1" key="1">
    <citation type="journal article" date="2014" name="Int. J. Syst. Evol. Microbiol.">
        <title>Complete genome sequence of Corynebacterium casei LMG S-19264T (=DSM 44701T), isolated from a smear-ripened cheese.</title>
        <authorList>
            <consortium name="US DOE Joint Genome Institute (JGI-PGF)"/>
            <person name="Walter F."/>
            <person name="Albersmeier A."/>
            <person name="Kalinowski J."/>
            <person name="Ruckert C."/>
        </authorList>
    </citation>
    <scope>NUCLEOTIDE SEQUENCE</scope>
    <source>
        <strain evidence="1">CCM 8711</strain>
    </source>
</reference>
<accession>A0A917J852</accession>